<dbReference type="AlphaFoldDB" id="D3FAI1"/>
<evidence type="ECO:0000256" key="1">
    <source>
        <dbReference type="SAM" id="SignalP"/>
    </source>
</evidence>
<evidence type="ECO:0000313" key="2">
    <source>
        <dbReference type="EMBL" id="ADB49250.1"/>
    </source>
</evidence>
<dbReference type="HOGENOM" id="CLU_567077_0_0_11"/>
<keyword evidence="3" id="KW-1185">Reference proteome</keyword>
<accession>D3FAI1</accession>
<gene>
    <name evidence="2" type="ordered locus">Cwoe_0817</name>
</gene>
<dbReference type="EMBL" id="CP001854">
    <property type="protein sequence ID" value="ADB49250.1"/>
    <property type="molecule type" value="Genomic_DNA"/>
</dbReference>
<reference evidence="3" key="2">
    <citation type="submission" date="2010-01" db="EMBL/GenBank/DDBJ databases">
        <title>The complete genome of Conexibacter woesei DSM 14684.</title>
        <authorList>
            <consortium name="US DOE Joint Genome Institute (JGI-PGF)"/>
            <person name="Lucas S."/>
            <person name="Copeland A."/>
            <person name="Lapidus A."/>
            <person name="Glavina del Rio T."/>
            <person name="Dalin E."/>
            <person name="Tice H."/>
            <person name="Bruce D."/>
            <person name="Goodwin L."/>
            <person name="Pitluck S."/>
            <person name="Kyrpides N."/>
            <person name="Mavromatis K."/>
            <person name="Ivanova N."/>
            <person name="Mikhailova N."/>
            <person name="Chertkov O."/>
            <person name="Brettin T."/>
            <person name="Detter J.C."/>
            <person name="Han C."/>
            <person name="Larimer F."/>
            <person name="Land M."/>
            <person name="Hauser L."/>
            <person name="Markowitz V."/>
            <person name="Cheng J.-F."/>
            <person name="Hugenholtz P."/>
            <person name="Woyke T."/>
            <person name="Wu D."/>
            <person name="Pukall R."/>
            <person name="Steenblock K."/>
            <person name="Schneider S."/>
            <person name="Klenk H.-P."/>
            <person name="Eisen J.A."/>
        </authorList>
    </citation>
    <scope>NUCLEOTIDE SEQUENCE [LARGE SCALE GENOMIC DNA]</scope>
    <source>
        <strain evidence="3">DSM 14684 / CIP 108061 / JCM 11494 / NBRC 100937 / ID131577</strain>
    </source>
</reference>
<proteinExistence type="predicted"/>
<dbReference type="OrthoDB" id="3772855at2"/>
<dbReference type="CDD" id="cd15482">
    <property type="entry name" value="Sialidase_non-viral"/>
    <property type="match status" value="1"/>
</dbReference>
<dbReference type="eggNOG" id="ENOG5034A73">
    <property type="taxonomic scope" value="Bacteria"/>
</dbReference>
<feature type="chain" id="PRO_5003043329" evidence="1">
    <location>
        <begin position="26"/>
        <end position="481"/>
    </location>
</feature>
<protein>
    <submittedName>
        <fullName evidence="2">Uncharacterized protein</fullName>
    </submittedName>
</protein>
<reference evidence="2 3" key="1">
    <citation type="journal article" date="2010" name="Stand. Genomic Sci.">
        <title>Complete genome sequence of Conexibacter woesei type strain (ID131577).</title>
        <authorList>
            <person name="Pukall R."/>
            <person name="Lapidus A."/>
            <person name="Glavina Del Rio T."/>
            <person name="Copeland A."/>
            <person name="Tice H."/>
            <person name="Cheng J.-F."/>
            <person name="Lucas S."/>
            <person name="Chen F."/>
            <person name="Nolan M."/>
            <person name="Bruce D."/>
            <person name="Goodwin L."/>
            <person name="Pitluck S."/>
            <person name="Mavromatis K."/>
            <person name="Ivanova N."/>
            <person name="Ovchinnikova G."/>
            <person name="Pati A."/>
            <person name="Chen A."/>
            <person name="Palaniappan K."/>
            <person name="Land M."/>
            <person name="Hauser L."/>
            <person name="Chang Y.-J."/>
            <person name="Jeffries C.D."/>
            <person name="Chain P."/>
            <person name="Meincke L."/>
            <person name="Sims D."/>
            <person name="Brettin T."/>
            <person name="Detter J.C."/>
            <person name="Rohde M."/>
            <person name="Goeker M."/>
            <person name="Bristow J."/>
            <person name="Eisen J.A."/>
            <person name="Markowitz V."/>
            <person name="Kyrpides N.C."/>
            <person name="Klenk H.-P."/>
            <person name="Hugenholtz P."/>
        </authorList>
    </citation>
    <scope>NUCLEOTIDE SEQUENCE [LARGE SCALE GENOMIC DNA]</scope>
    <source>
        <strain evidence="3">DSM 14684 / CIP 108061 / JCM 11494 / NBRC 100937 / ID131577</strain>
    </source>
</reference>
<keyword evidence="1" id="KW-0732">Signal</keyword>
<dbReference type="Proteomes" id="UP000008229">
    <property type="component" value="Chromosome"/>
</dbReference>
<organism evidence="2 3">
    <name type="scientific">Conexibacter woesei (strain DSM 14684 / CCUG 47730 / CIP 108061 / JCM 11494 / NBRC 100937 / ID131577)</name>
    <dbReference type="NCBI Taxonomy" id="469383"/>
    <lineage>
        <taxon>Bacteria</taxon>
        <taxon>Bacillati</taxon>
        <taxon>Actinomycetota</taxon>
        <taxon>Thermoleophilia</taxon>
        <taxon>Solirubrobacterales</taxon>
        <taxon>Conexibacteraceae</taxon>
        <taxon>Conexibacter</taxon>
    </lineage>
</organism>
<evidence type="ECO:0000313" key="3">
    <source>
        <dbReference type="Proteomes" id="UP000008229"/>
    </source>
</evidence>
<dbReference type="Gene3D" id="2.120.10.10">
    <property type="match status" value="1"/>
</dbReference>
<dbReference type="SUPFAM" id="SSF50939">
    <property type="entry name" value="Sialidases"/>
    <property type="match status" value="1"/>
</dbReference>
<name>D3FAI1_CONWI</name>
<dbReference type="STRING" id="469383.Cwoe_0817"/>
<dbReference type="RefSeq" id="WP_012932303.1">
    <property type="nucleotide sequence ID" value="NC_013739.1"/>
</dbReference>
<feature type="signal peptide" evidence="1">
    <location>
        <begin position="1"/>
        <end position="25"/>
    </location>
</feature>
<sequence precursor="true">MPRRSAAALAATLAVLVLAPTAAQAGRPGTWTALTAADGSNTDQVGLARTPDGRLHVAWQRKTPGNSVHDDLVQTIVSESGRVGPAQTIASNWIGIGSPSLAVAGDGSLLLAAGATNTLDPGAIDSIATWRSGDGGATWSAPARSTPAGGFADDLGLAFGADGTTPFIGWGSTFGLFVHRGLDPATSPGNFQTGAGFGCCGYSPGIARDAASGQLVVAWHSNATGHVGVFAQQVDQATGNPTGAPALMPGSTTSYNGGVETSYSLAHTPITGRPGRAGVWLAYEGGYPTTKRVVVWRYGASRASVIATRSEGLDDVGIAVTPEGRLWVFWTGGRDVYARRSNPAGTAWGAITTAPMPRGTQTSFKLAGNAQSGLLDLFGAFERSGPGVQTWHTQLRAGLTLTATPARARAGARSVQNIRLSVTDAGAPVAGATVRLGSARGFTGAAGTVTLGIPAGARRSTLTARATRMGYVDGTVRVQVR</sequence>
<dbReference type="InterPro" id="IPR036278">
    <property type="entry name" value="Sialidase_sf"/>
</dbReference>
<dbReference type="KEGG" id="cwo:Cwoe_0817"/>